<evidence type="ECO:0000259" key="10">
    <source>
        <dbReference type="SMART" id="SM00014"/>
    </source>
</evidence>
<dbReference type="GO" id="GO:0042392">
    <property type="term" value="F:sphingosine-1-phosphate phosphatase activity"/>
    <property type="evidence" value="ECO:0007669"/>
    <property type="project" value="TreeGrafter"/>
</dbReference>
<feature type="transmembrane region" description="Helical" evidence="9">
    <location>
        <begin position="218"/>
        <end position="238"/>
    </location>
</feature>
<evidence type="ECO:0000313" key="12">
    <source>
        <dbReference type="Proteomes" id="UP000801428"/>
    </source>
</evidence>
<evidence type="ECO:0000256" key="2">
    <source>
        <dbReference type="ARBA" id="ARBA00022692"/>
    </source>
</evidence>
<dbReference type="Gene3D" id="1.20.144.10">
    <property type="entry name" value="Phosphatidic acid phosphatase type 2/haloperoxidase"/>
    <property type="match status" value="1"/>
</dbReference>
<sequence length="573" mass="63720">MCPQHDAPARVALPPTAAPAEKGTAQDKEKEKERRLDAGNRHLDHYARRLPRWRNALRNRLIPIVRWETPWLAWMQDSMRSPALDTYFAYTANLGTHTFFMVFLPIQFWCGYTSLGRATVFMLAAGIYWSGFLKDMLCLPRPLSPPLARISMSGSAALEYGFPSSHSTNAVSVTFYAIYMLRQSEEYSSAVNLGLQALFYLYAVSIIVGRLYCGMHGFLDVLVGSILGALITVFQLTFSDWIDSWIFSGSYKDLILATLVIFVLVRIHPEPADDCPCFDDSVAFSGVVVGINIGAWHFAQSGFAINDAYPSTVPFQLAEIGLPKAVIRTLLGVVVIFIWRATAKPALFKILPPIFRLLERARMNLPRAFFLNASSYTSIPNMRDDDNVIPPASQLPQMLKNLAHPRKRSVSVGPQSASDAYETLAYRNRRRRESVNSSDGTVLEDIEWSSTSQPVTPAVEKGQPLLGVGILPTPMTSRVHSYEKMMGTGNIRGLDGTADTPPDSDTDGTGDASMKTEEENEKREIFMKLTKPRVRYDVEVVTKLIVYSGIGWFAVGLDPIIFELVGLGMGIRP</sequence>
<keyword evidence="6 9" id="KW-0472">Membrane</keyword>
<proteinExistence type="inferred from homology"/>
<evidence type="ECO:0000256" key="1">
    <source>
        <dbReference type="ARBA" id="ARBA00004477"/>
    </source>
</evidence>
<evidence type="ECO:0000256" key="3">
    <source>
        <dbReference type="ARBA" id="ARBA00022801"/>
    </source>
</evidence>
<feature type="compositionally biased region" description="Basic and acidic residues" evidence="8">
    <location>
        <begin position="24"/>
        <end position="37"/>
    </location>
</feature>
<keyword evidence="5 9" id="KW-1133">Transmembrane helix</keyword>
<evidence type="ECO:0000256" key="6">
    <source>
        <dbReference type="ARBA" id="ARBA00023136"/>
    </source>
</evidence>
<dbReference type="EMBL" id="SWKU01000040">
    <property type="protein sequence ID" value="KAF2994536.1"/>
    <property type="molecule type" value="Genomic_DNA"/>
</dbReference>
<dbReference type="CDD" id="cd03388">
    <property type="entry name" value="PAP2_SPPase1"/>
    <property type="match status" value="1"/>
</dbReference>
<dbReference type="InterPro" id="IPR000326">
    <property type="entry name" value="PAP2/HPO"/>
</dbReference>
<name>A0A9P4W6G7_CURKU</name>
<feature type="transmembrane region" description="Helical" evidence="9">
    <location>
        <begin position="190"/>
        <end position="212"/>
    </location>
</feature>
<keyword evidence="4" id="KW-0256">Endoplasmic reticulum</keyword>
<dbReference type="OrthoDB" id="301434at2759"/>
<dbReference type="AlphaFoldDB" id="A0A9P4W6G7"/>
<dbReference type="SMART" id="SM00014">
    <property type="entry name" value="acidPPc"/>
    <property type="match status" value="1"/>
</dbReference>
<keyword evidence="2 9" id="KW-0812">Transmembrane</keyword>
<feature type="transmembrane region" description="Helical" evidence="9">
    <location>
        <begin position="87"/>
        <end position="109"/>
    </location>
</feature>
<dbReference type="GO" id="GO:0005789">
    <property type="term" value="C:endoplasmic reticulum membrane"/>
    <property type="evidence" value="ECO:0007669"/>
    <property type="project" value="UniProtKB-SubCell"/>
</dbReference>
<evidence type="ECO:0000256" key="9">
    <source>
        <dbReference type="SAM" id="Phobius"/>
    </source>
</evidence>
<evidence type="ECO:0000313" key="11">
    <source>
        <dbReference type="EMBL" id="KAF2994536.1"/>
    </source>
</evidence>
<keyword evidence="3" id="KW-0378">Hydrolase</keyword>
<dbReference type="PANTHER" id="PTHR14969:SF28">
    <property type="entry name" value="DIHYDROSPHINGOSINE 1-PHOSPHATE PHOSPHATASE LCB3-RELATED"/>
    <property type="match status" value="1"/>
</dbReference>
<feature type="region of interest" description="Disordered" evidence="8">
    <location>
        <begin position="1"/>
        <end position="37"/>
    </location>
</feature>
<evidence type="ECO:0000256" key="7">
    <source>
        <dbReference type="ARBA" id="ARBA00038324"/>
    </source>
</evidence>
<dbReference type="PANTHER" id="PTHR14969">
    <property type="entry name" value="SPHINGOSINE-1-PHOSPHATE PHOSPHOHYDROLASE"/>
    <property type="match status" value="1"/>
</dbReference>
<keyword evidence="12" id="KW-1185">Reference proteome</keyword>
<comment type="similarity">
    <text evidence="7">Belongs to the type 2 lipid phosphate phosphatase family.</text>
</comment>
<evidence type="ECO:0000256" key="5">
    <source>
        <dbReference type="ARBA" id="ARBA00022989"/>
    </source>
</evidence>
<dbReference type="Proteomes" id="UP000801428">
    <property type="component" value="Unassembled WGS sequence"/>
</dbReference>
<feature type="region of interest" description="Disordered" evidence="8">
    <location>
        <begin position="493"/>
        <end position="519"/>
    </location>
</feature>
<feature type="domain" description="Phosphatidic acid phosphatase type 2/haloperoxidase" evidence="10">
    <location>
        <begin position="115"/>
        <end position="236"/>
    </location>
</feature>
<evidence type="ECO:0000256" key="8">
    <source>
        <dbReference type="SAM" id="MobiDB-lite"/>
    </source>
</evidence>
<protein>
    <recommendedName>
        <fullName evidence="10">Phosphatidic acid phosphatase type 2/haloperoxidase domain-containing protein</fullName>
    </recommendedName>
</protein>
<comment type="subcellular location">
    <subcellularLocation>
        <location evidence="1">Endoplasmic reticulum membrane</location>
        <topology evidence="1">Multi-pass membrane protein</topology>
    </subcellularLocation>
</comment>
<organism evidence="11 12">
    <name type="scientific">Curvularia kusanoi</name>
    <name type="common">Cochliobolus kusanoi</name>
    <dbReference type="NCBI Taxonomy" id="90978"/>
    <lineage>
        <taxon>Eukaryota</taxon>
        <taxon>Fungi</taxon>
        <taxon>Dikarya</taxon>
        <taxon>Ascomycota</taxon>
        <taxon>Pezizomycotina</taxon>
        <taxon>Dothideomycetes</taxon>
        <taxon>Pleosporomycetidae</taxon>
        <taxon>Pleosporales</taxon>
        <taxon>Pleosporineae</taxon>
        <taxon>Pleosporaceae</taxon>
        <taxon>Curvularia</taxon>
    </lineage>
</organism>
<feature type="transmembrane region" description="Helical" evidence="9">
    <location>
        <begin position="115"/>
        <end position="133"/>
    </location>
</feature>
<accession>A0A9P4W6G7</accession>
<reference evidence="11" key="1">
    <citation type="submission" date="2019-04" db="EMBL/GenBank/DDBJ databases">
        <title>Sequencing of skin fungus with MAO and IRED activity.</title>
        <authorList>
            <person name="Marsaioli A.J."/>
            <person name="Bonatto J.M.C."/>
            <person name="Reis Junior O."/>
        </authorList>
    </citation>
    <scope>NUCLEOTIDE SEQUENCE</scope>
    <source>
        <strain evidence="11">30M1</strain>
    </source>
</reference>
<feature type="transmembrane region" description="Helical" evidence="9">
    <location>
        <begin position="250"/>
        <end position="268"/>
    </location>
</feature>
<gene>
    <name evidence="11" type="ORF">E8E13_003565</name>
</gene>
<dbReference type="Pfam" id="PF01569">
    <property type="entry name" value="PAP2"/>
    <property type="match status" value="1"/>
</dbReference>
<comment type="caution">
    <text evidence="11">The sequence shown here is derived from an EMBL/GenBank/DDBJ whole genome shotgun (WGS) entry which is preliminary data.</text>
</comment>
<dbReference type="SUPFAM" id="SSF48317">
    <property type="entry name" value="Acid phosphatase/Vanadium-dependent haloperoxidase"/>
    <property type="match status" value="1"/>
</dbReference>
<evidence type="ECO:0000256" key="4">
    <source>
        <dbReference type="ARBA" id="ARBA00022824"/>
    </source>
</evidence>
<dbReference type="InterPro" id="IPR036938">
    <property type="entry name" value="PAP2/HPO_sf"/>
</dbReference>